<sequence>MIATKLLLIIGTTAVFKPFSVEAVRCYMCDTSPTGVWTTIPGPNQRQPDCAKSDVASLARFSVDCNTFNMGFDKCETAFGIGSDGKINRVYRDCINANNRAKIGTTGNGDCKNYDYPPGMSKACSCTGDLCNREDGVNSNYIATIAGRTPKELAAEAAAVLIQRRNITCYLCDTSATGVATSIPLDNQKQADCAKTDKASLAKFAVNCMVAFPGSTFDGCEIAFSYASNGKTVTRVLRDCINSEGRSKIGLGGDGDCQNYNYPPGINKACACTGNFCNRENGVMSFNGKEIASINGMTPDEAAAAEAAVVTMSPPSRPGRNGMNWRFGRKGLLLLDISMHAQASDH</sequence>
<dbReference type="Proteomes" id="UP000186922">
    <property type="component" value="Unassembled WGS sequence"/>
</dbReference>
<name>A0A1D1VGW6_RAMVA</name>
<dbReference type="PANTHER" id="PTHR33562">
    <property type="entry name" value="ATILLA, ISOFORM B-RELATED-RELATED"/>
    <property type="match status" value="1"/>
</dbReference>
<dbReference type="AlphaFoldDB" id="A0A1D1VGW6"/>
<keyword evidence="2" id="KW-0325">Glycoprotein</keyword>
<dbReference type="GO" id="GO:0032222">
    <property type="term" value="P:regulation of synaptic transmission, cholinergic"/>
    <property type="evidence" value="ECO:0007669"/>
    <property type="project" value="InterPro"/>
</dbReference>
<proteinExistence type="predicted"/>
<protein>
    <recommendedName>
        <fullName evidence="6">Protein sleepless</fullName>
    </recommendedName>
</protein>
<evidence type="ECO:0000313" key="4">
    <source>
        <dbReference type="EMBL" id="GAV00897.1"/>
    </source>
</evidence>
<evidence type="ECO:0000256" key="1">
    <source>
        <dbReference type="ARBA" id="ARBA00022729"/>
    </source>
</evidence>
<gene>
    <name evidence="4" type="primary">RvY_11682-1</name>
    <name evidence="4" type="synonym">RvY_11682.1</name>
    <name evidence="4" type="ORF">RvY_11682</name>
</gene>
<comment type="caution">
    <text evidence="4">The sequence shown here is derived from an EMBL/GenBank/DDBJ whole genome shotgun (WGS) entry which is preliminary data.</text>
</comment>
<evidence type="ECO:0000256" key="2">
    <source>
        <dbReference type="ARBA" id="ARBA00023180"/>
    </source>
</evidence>
<evidence type="ECO:0000313" key="5">
    <source>
        <dbReference type="Proteomes" id="UP000186922"/>
    </source>
</evidence>
<evidence type="ECO:0000256" key="3">
    <source>
        <dbReference type="SAM" id="SignalP"/>
    </source>
</evidence>
<dbReference type="PANTHER" id="PTHR33562:SF20">
    <property type="entry name" value="PROTEIN QUIVER"/>
    <property type="match status" value="1"/>
</dbReference>
<dbReference type="InterPro" id="IPR050975">
    <property type="entry name" value="Sleep_regulator"/>
</dbReference>
<keyword evidence="1 3" id="KW-0732">Signal</keyword>
<reference evidence="4 5" key="1">
    <citation type="journal article" date="2016" name="Nat. Commun.">
        <title>Extremotolerant tardigrade genome and improved radiotolerance of human cultured cells by tardigrade-unique protein.</title>
        <authorList>
            <person name="Hashimoto T."/>
            <person name="Horikawa D.D."/>
            <person name="Saito Y."/>
            <person name="Kuwahara H."/>
            <person name="Kozuka-Hata H."/>
            <person name="Shin-I T."/>
            <person name="Minakuchi Y."/>
            <person name="Ohishi K."/>
            <person name="Motoyama A."/>
            <person name="Aizu T."/>
            <person name="Enomoto A."/>
            <person name="Kondo K."/>
            <person name="Tanaka S."/>
            <person name="Hara Y."/>
            <person name="Koshikawa S."/>
            <person name="Sagara H."/>
            <person name="Miura T."/>
            <person name="Yokobori S."/>
            <person name="Miyagawa K."/>
            <person name="Suzuki Y."/>
            <person name="Kubo T."/>
            <person name="Oyama M."/>
            <person name="Kohara Y."/>
            <person name="Fujiyama A."/>
            <person name="Arakawa K."/>
            <person name="Katayama T."/>
            <person name="Toyoda A."/>
            <person name="Kunieda T."/>
        </authorList>
    </citation>
    <scope>NUCLEOTIDE SEQUENCE [LARGE SCALE GENOMIC DNA]</scope>
    <source>
        <strain evidence="4 5">YOKOZUNA-1</strain>
    </source>
</reference>
<dbReference type="EMBL" id="BDGG01000006">
    <property type="protein sequence ID" value="GAV00897.1"/>
    <property type="molecule type" value="Genomic_DNA"/>
</dbReference>
<feature type="signal peptide" evidence="3">
    <location>
        <begin position="1"/>
        <end position="23"/>
    </location>
</feature>
<organism evidence="4 5">
    <name type="scientific">Ramazzottius varieornatus</name>
    <name type="common">Water bear</name>
    <name type="synonym">Tardigrade</name>
    <dbReference type="NCBI Taxonomy" id="947166"/>
    <lineage>
        <taxon>Eukaryota</taxon>
        <taxon>Metazoa</taxon>
        <taxon>Ecdysozoa</taxon>
        <taxon>Tardigrada</taxon>
        <taxon>Eutardigrada</taxon>
        <taxon>Parachela</taxon>
        <taxon>Hypsibioidea</taxon>
        <taxon>Ramazzottiidae</taxon>
        <taxon>Ramazzottius</taxon>
    </lineage>
</organism>
<dbReference type="Pfam" id="PF17064">
    <property type="entry name" value="QVR"/>
    <property type="match status" value="1"/>
</dbReference>
<evidence type="ECO:0008006" key="6">
    <source>
        <dbReference type="Google" id="ProtNLM"/>
    </source>
</evidence>
<feature type="chain" id="PRO_5008898393" description="Protein sleepless" evidence="3">
    <location>
        <begin position="24"/>
        <end position="346"/>
    </location>
</feature>
<dbReference type="GO" id="GO:0030431">
    <property type="term" value="P:sleep"/>
    <property type="evidence" value="ECO:0007669"/>
    <property type="project" value="InterPro"/>
</dbReference>
<keyword evidence="5" id="KW-1185">Reference proteome</keyword>
<dbReference type="InterPro" id="IPR031424">
    <property type="entry name" value="QVR-like"/>
</dbReference>
<accession>A0A1D1VGW6</accession>